<comment type="similarity">
    <text evidence="4">Belongs to the WD repeat ELP2 family.</text>
</comment>
<proteinExistence type="inferred from homology"/>
<sequence>MRCEFMYAGCIRKSKVSAKYGNGMAYGSMSNVIVTDERRVLDVIYLDGEVNALESEHGMLVVGDCKGNGYVIDNKRSIVNKCEFGDCIVAVGVVDAVRVMFCTMLMSYVYDVTLAEVKYSIVNRWIPTCVTSLNGNVFVGCRDGRVIILDGSDRFDVVGEVNAHNDSVQDIKSKVIDGKGHISTASQDETVKIWGVNAQGKSIKHIQTLNGHSDWVFGLFWKEDGDLLSSSGDCSIVHWKRQGVWMNEMRYGGEKMFLNVLMIGQFVIGQSYTGGFYKFGDELEEFVSGHTDEVRSIDWKESFILTGSFDMTSRIFYRGMEVGRPQTHGYGVTAARFLNINDFSIVSCAQETILRVYEPTQVFYMCCVYAESKDEDVSDLVAGLCVENNGKDVGGKNSKARETVLNERMSVGDFFENVDELKMSAVRAELSLTNEVVPEFEFECLNEQVLSVSVFNEIKKVYGHYFDVSDVAVSERFIVSCNRSLLKKYSGIFVWNRQFEKMKYIEEHDYGIERLKFSWDGRYLAAASKDKSVSVYVVEDEIKMIRRLKDHKRVVWDCAFSRDSKYLATCSRDKCVIVYAMPDIEKRWSMKFDCEVTSVCFSPVLDVLVAGLESGEVMEVDVCESGMSMLSRKKEHSRKVNVVMFNRNGSRCATGGADGLVKEFVID</sequence>
<dbReference type="InParanoid" id="A0A0B2UM22"/>
<dbReference type="HOGENOM" id="CLU_427051_0_0_1"/>
<evidence type="ECO:0000256" key="4">
    <source>
        <dbReference type="ARBA" id="ARBA00005881"/>
    </source>
</evidence>
<dbReference type="PANTHER" id="PTHR44111:SF1">
    <property type="entry name" value="ELONGATOR COMPLEX PROTEIN 2"/>
    <property type="match status" value="1"/>
</dbReference>
<evidence type="ECO:0000256" key="8">
    <source>
        <dbReference type="ARBA" id="ARBA00022694"/>
    </source>
</evidence>
<evidence type="ECO:0000313" key="12">
    <source>
        <dbReference type="EMBL" id="KHN70398.1"/>
    </source>
</evidence>
<dbReference type="GeneID" id="26260893"/>
<keyword evidence="6" id="KW-0963">Cytoplasm</keyword>
<dbReference type="PANTHER" id="PTHR44111">
    <property type="entry name" value="ELONGATOR COMPLEX PROTEIN 2"/>
    <property type="match status" value="1"/>
</dbReference>
<comment type="subcellular location">
    <subcellularLocation>
        <location evidence="2">Cytoplasm</location>
    </subcellularLocation>
    <subcellularLocation>
        <location evidence="1">Nucleus</location>
    </subcellularLocation>
</comment>
<dbReference type="SUPFAM" id="SSF50969">
    <property type="entry name" value="YVTN repeat-like/Quinoprotein amine dehydrogenase"/>
    <property type="match status" value="1"/>
</dbReference>
<dbReference type="PROSITE" id="PS50082">
    <property type="entry name" value="WD_REPEATS_2"/>
    <property type="match status" value="1"/>
</dbReference>
<gene>
    <name evidence="12" type="ORF">M896_010500</name>
</gene>
<evidence type="ECO:0000256" key="6">
    <source>
        <dbReference type="ARBA" id="ARBA00022490"/>
    </source>
</evidence>
<dbReference type="InterPro" id="IPR015943">
    <property type="entry name" value="WD40/YVTN_repeat-like_dom_sf"/>
</dbReference>
<evidence type="ECO:0000256" key="9">
    <source>
        <dbReference type="ARBA" id="ARBA00022737"/>
    </source>
</evidence>
<dbReference type="SUPFAM" id="SSF50978">
    <property type="entry name" value="WD40 repeat-like"/>
    <property type="match status" value="1"/>
</dbReference>
<dbReference type="Gene3D" id="2.130.10.10">
    <property type="entry name" value="YVTN repeat-like/Quinoprotein amine dehydrogenase"/>
    <property type="match status" value="4"/>
</dbReference>
<dbReference type="InterPro" id="IPR011044">
    <property type="entry name" value="Quino_amine_DH_bsu"/>
</dbReference>
<evidence type="ECO:0000256" key="7">
    <source>
        <dbReference type="ARBA" id="ARBA00022574"/>
    </source>
</evidence>
<keyword evidence="8" id="KW-0819">tRNA processing</keyword>
<feature type="repeat" description="WD" evidence="11">
    <location>
        <begin position="505"/>
        <end position="536"/>
    </location>
</feature>
<dbReference type="UniPathway" id="UPA00988"/>
<dbReference type="FunCoup" id="A0A0B2UM22">
    <property type="interactions" value="177"/>
</dbReference>
<accession>A0A0B2UM22</accession>
<dbReference type="InterPro" id="IPR036322">
    <property type="entry name" value="WD40_repeat_dom_sf"/>
</dbReference>
<dbReference type="VEuPathDB" id="MicrosporidiaDB:M896_010500"/>
<name>A0A0B2UM22_9MICR</name>
<dbReference type="GO" id="GO:0005737">
    <property type="term" value="C:cytoplasm"/>
    <property type="evidence" value="ECO:0007669"/>
    <property type="project" value="UniProtKB-SubCell"/>
</dbReference>
<evidence type="ECO:0000256" key="10">
    <source>
        <dbReference type="ARBA" id="ARBA00023242"/>
    </source>
</evidence>
<evidence type="ECO:0000256" key="11">
    <source>
        <dbReference type="PROSITE-ProRule" id="PRU00221"/>
    </source>
</evidence>
<keyword evidence="7 11" id="KW-0853">WD repeat</keyword>
<dbReference type="RefSeq" id="XP_014564440.1">
    <property type="nucleotide sequence ID" value="XM_014708954.1"/>
</dbReference>
<dbReference type="InterPro" id="IPR001680">
    <property type="entry name" value="WD40_rpt"/>
</dbReference>
<comment type="caution">
    <text evidence="12">The sequence shown here is derived from an EMBL/GenBank/DDBJ whole genome shotgun (WGS) entry which is preliminary data.</text>
</comment>
<dbReference type="EMBL" id="JOKQ01000001">
    <property type="protein sequence ID" value="KHN70398.1"/>
    <property type="molecule type" value="Genomic_DNA"/>
</dbReference>
<evidence type="ECO:0000256" key="3">
    <source>
        <dbReference type="ARBA" id="ARBA00005043"/>
    </source>
</evidence>
<dbReference type="GO" id="GO:0005634">
    <property type="term" value="C:nucleus"/>
    <property type="evidence" value="ECO:0007669"/>
    <property type="project" value="UniProtKB-SubCell"/>
</dbReference>
<dbReference type="Proteomes" id="UP000031056">
    <property type="component" value="Unassembled WGS sequence"/>
</dbReference>
<keyword evidence="9" id="KW-0677">Repeat</keyword>
<keyword evidence="13" id="KW-1185">Reference proteome</keyword>
<dbReference type="Pfam" id="PF00400">
    <property type="entry name" value="WD40"/>
    <property type="match status" value="5"/>
</dbReference>
<dbReference type="SMART" id="SM00320">
    <property type="entry name" value="WD40"/>
    <property type="match status" value="10"/>
</dbReference>
<keyword evidence="10" id="KW-0539">Nucleus</keyword>
<dbReference type="STRING" id="1354746.A0A0B2UM22"/>
<reference evidence="12 13" key="1">
    <citation type="journal article" date="2014" name="MBio">
        <title>The Ordospora colligata genome; evolution of extreme reduction in microsporidia and host-to-parasite horizontal gene transfer.</title>
        <authorList>
            <person name="Pombert J.-F."/>
            <person name="Haag K.L."/>
            <person name="Beidas S."/>
            <person name="Ebert D."/>
            <person name="Keeling P.J."/>
        </authorList>
    </citation>
    <scope>NUCLEOTIDE SEQUENCE [LARGE SCALE GENOMIC DNA]</scope>
    <source>
        <strain evidence="12 13">OC4</strain>
    </source>
</reference>
<protein>
    <recommendedName>
        <fullName evidence="5">Elongator complex protein 2</fullName>
    </recommendedName>
</protein>
<dbReference type="AlphaFoldDB" id="A0A0B2UM22"/>
<dbReference type="GO" id="GO:0033588">
    <property type="term" value="C:elongator holoenzyme complex"/>
    <property type="evidence" value="ECO:0007669"/>
    <property type="project" value="InterPro"/>
</dbReference>
<evidence type="ECO:0000256" key="1">
    <source>
        <dbReference type="ARBA" id="ARBA00004123"/>
    </source>
</evidence>
<dbReference type="OrthoDB" id="27911at2759"/>
<evidence type="ECO:0000256" key="2">
    <source>
        <dbReference type="ARBA" id="ARBA00004496"/>
    </source>
</evidence>
<evidence type="ECO:0000313" key="13">
    <source>
        <dbReference type="Proteomes" id="UP000031056"/>
    </source>
</evidence>
<dbReference type="GO" id="GO:0002098">
    <property type="term" value="P:tRNA wobble uridine modification"/>
    <property type="evidence" value="ECO:0007669"/>
    <property type="project" value="InterPro"/>
</dbReference>
<dbReference type="InterPro" id="IPR037289">
    <property type="entry name" value="Elp2"/>
</dbReference>
<evidence type="ECO:0000256" key="5">
    <source>
        <dbReference type="ARBA" id="ARBA00020267"/>
    </source>
</evidence>
<comment type="pathway">
    <text evidence="3">tRNA modification; 5-methoxycarbonylmethyl-2-thiouridine-tRNA biosynthesis.</text>
</comment>
<organism evidence="12 13">
    <name type="scientific">Ordospora colligata OC4</name>
    <dbReference type="NCBI Taxonomy" id="1354746"/>
    <lineage>
        <taxon>Eukaryota</taxon>
        <taxon>Fungi</taxon>
        <taxon>Fungi incertae sedis</taxon>
        <taxon>Microsporidia</taxon>
        <taxon>Ordosporidae</taxon>
        <taxon>Ordospora</taxon>
    </lineage>
</organism>